<gene>
    <name evidence="3" type="ORF">EHS25_001507</name>
</gene>
<feature type="region of interest" description="Disordered" evidence="2">
    <location>
        <begin position="604"/>
        <end position="645"/>
    </location>
</feature>
<organism evidence="3 4">
    <name type="scientific">Saitozyma podzolica</name>
    <dbReference type="NCBI Taxonomy" id="1890683"/>
    <lineage>
        <taxon>Eukaryota</taxon>
        <taxon>Fungi</taxon>
        <taxon>Dikarya</taxon>
        <taxon>Basidiomycota</taxon>
        <taxon>Agaricomycotina</taxon>
        <taxon>Tremellomycetes</taxon>
        <taxon>Tremellales</taxon>
        <taxon>Trimorphomycetaceae</taxon>
        <taxon>Saitozyma</taxon>
    </lineage>
</organism>
<dbReference type="AlphaFoldDB" id="A0A427YGM2"/>
<feature type="region of interest" description="Disordered" evidence="2">
    <location>
        <begin position="746"/>
        <end position="825"/>
    </location>
</feature>
<name>A0A427YGM2_9TREE</name>
<feature type="region of interest" description="Disordered" evidence="2">
    <location>
        <begin position="492"/>
        <end position="528"/>
    </location>
</feature>
<dbReference type="OrthoDB" id="10460470at2759"/>
<reference evidence="3 4" key="1">
    <citation type="submission" date="2018-11" db="EMBL/GenBank/DDBJ databases">
        <title>Genome sequence of Saitozyma podzolica DSM 27192.</title>
        <authorList>
            <person name="Aliyu H."/>
            <person name="Gorte O."/>
            <person name="Ochsenreither K."/>
        </authorList>
    </citation>
    <scope>NUCLEOTIDE SEQUENCE [LARGE SCALE GENOMIC DNA]</scope>
    <source>
        <strain evidence="3 4">DSM 27192</strain>
    </source>
</reference>
<feature type="compositionally biased region" description="Low complexity" evidence="2">
    <location>
        <begin position="128"/>
        <end position="138"/>
    </location>
</feature>
<feature type="region of interest" description="Disordered" evidence="2">
    <location>
        <begin position="436"/>
        <end position="459"/>
    </location>
</feature>
<comment type="caution">
    <text evidence="3">The sequence shown here is derived from an EMBL/GenBank/DDBJ whole genome shotgun (WGS) entry which is preliminary data.</text>
</comment>
<feature type="region of interest" description="Disordered" evidence="2">
    <location>
        <begin position="267"/>
        <end position="330"/>
    </location>
</feature>
<dbReference type="EMBL" id="RSCD01000011">
    <property type="protein sequence ID" value="RSH90173.1"/>
    <property type="molecule type" value="Genomic_DNA"/>
</dbReference>
<feature type="compositionally biased region" description="Low complexity" evidence="2">
    <location>
        <begin position="604"/>
        <end position="620"/>
    </location>
</feature>
<evidence type="ECO:0000256" key="1">
    <source>
        <dbReference type="SAM" id="Coils"/>
    </source>
</evidence>
<feature type="region of interest" description="Disordered" evidence="2">
    <location>
        <begin position="336"/>
        <end position="355"/>
    </location>
</feature>
<feature type="compositionally biased region" description="Low complexity" evidence="2">
    <location>
        <begin position="320"/>
        <end position="330"/>
    </location>
</feature>
<feature type="region of interest" description="Disordered" evidence="2">
    <location>
        <begin position="651"/>
        <end position="670"/>
    </location>
</feature>
<evidence type="ECO:0000256" key="2">
    <source>
        <dbReference type="SAM" id="MobiDB-lite"/>
    </source>
</evidence>
<sequence>MSDPSETSDYDRANRAHTEALLASLQRLQNELTRRVDQLGQAVERLRGQAGELELSVARGLAPLRPALPATVRAQVTTMDRQTENRTPPVGHVPVQSTPAARLASTWGAMTVAAQQRDREALQRRSRANVNANSNDNVTLLSSTSNPNPNPNPNRNPASFSVFSALPISPDLDNNSPFIRAAGYTFQRVDPQNDWETQSEAEDSLVAMWDPIGPFDLAQSLTRPALQNGMVTSPPEVFDLFEGLREELEGPWRHPVRVQDFYSALHTPAHSHSHSQLHPCPSSQPSSHPEQSRGERLRRTQTSLDSTRSRSRGCPPTNLQAVRAQPAPVVVKSVSPSTSISPAASPAGTSATISPPARPASMVTVTAAPNPPAAAVQTAQRVGIQRPQPASPSHDDTSLTYRGMGVYNRLNPSSYGALDTYQWLTLDPANDDMLLSMPAPRPNRRSPPHLHQPLGTPATSTEEDLLHQVHTLEVELLQTRLNANSRRLSVAEQRFRQRDQNPSASAGTGAGAGGNAPSNRLRESEQRLRDAEARLADTQRRLRRTRSARDDVLGVEGILSQLEDPGSVDSTVRIRQLREDRTASRNRLETRLRELAEVRRAARGVAATSAASSADTATATNIEPGHAPREPRRSRHSSNARDDRINGIFASDPALLLESSPGTEPGRPGHQLVDWAQLAEGNESVVQAASRRLYHYVPSPRDGRDNPGATRGIETFVDMLGSVETDNTARDVDRDETMERLAQAIVDSADGMGNDEEEEEQRRERQRRRSVQRSLRGGAVLEARGQGRSAPPQAPLPRRATWAEVNEPSSDVELGPVPAVPRRQRPYISILDL</sequence>
<keyword evidence="1" id="KW-0175">Coiled coil</keyword>
<evidence type="ECO:0000313" key="4">
    <source>
        <dbReference type="Proteomes" id="UP000279259"/>
    </source>
</evidence>
<keyword evidence="4" id="KW-1185">Reference proteome</keyword>
<feature type="region of interest" description="Disordered" evidence="2">
    <location>
        <begin position="111"/>
        <end position="158"/>
    </location>
</feature>
<accession>A0A427YGM2</accession>
<dbReference type="Proteomes" id="UP000279259">
    <property type="component" value="Unassembled WGS sequence"/>
</dbReference>
<feature type="coiled-coil region" evidence="1">
    <location>
        <begin position="22"/>
        <end position="49"/>
    </location>
</feature>
<proteinExistence type="predicted"/>
<protein>
    <submittedName>
        <fullName evidence="3">Uncharacterized protein</fullName>
    </submittedName>
</protein>
<evidence type="ECO:0000313" key="3">
    <source>
        <dbReference type="EMBL" id="RSH90173.1"/>
    </source>
</evidence>
<feature type="compositionally biased region" description="Low complexity" evidence="2">
    <location>
        <begin position="276"/>
        <end position="289"/>
    </location>
</feature>